<organism evidence="2">
    <name type="scientific">marine sediment metagenome</name>
    <dbReference type="NCBI Taxonomy" id="412755"/>
    <lineage>
        <taxon>unclassified sequences</taxon>
        <taxon>metagenomes</taxon>
        <taxon>ecological metagenomes</taxon>
    </lineage>
</organism>
<protein>
    <recommendedName>
        <fullName evidence="1">Carbohydrate kinase PfkB domain-containing protein</fullName>
    </recommendedName>
</protein>
<evidence type="ECO:0000259" key="1">
    <source>
        <dbReference type="Pfam" id="PF00294"/>
    </source>
</evidence>
<reference evidence="2" key="1">
    <citation type="journal article" date="2014" name="Front. Microbiol.">
        <title>High frequency of phylogenetically diverse reductive dehalogenase-homologous genes in deep subseafloor sedimentary metagenomes.</title>
        <authorList>
            <person name="Kawai M."/>
            <person name="Futagami T."/>
            <person name="Toyoda A."/>
            <person name="Takaki Y."/>
            <person name="Nishi S."/>
            <person name="Hori S."/>
            <person name="Arai W."/>
            <person name="Tsubouchi T."/>
            <person name="Morono Y."/>
            <person name="Uchiyama I."/>
            <person name="Ito T."/>
            <person name="Fujiyama A."/>
            <person name="Inagaki F."/>
            <person name="Takami H."/>
        </authorList>
    </citation>
    <scope>NUCLEOTIDE SEQUENCE</scope>
    <source>
        <strain evidence="2">Expedition CK06-06</strain>
    </source>
</reference>
<comment type="caution">
    <text evidence="2">The sequence shown here is derived from an EMBL/GenBank/DDBJ whole genome shotgun (WGS) entry which is preliminary data.</text>
</comment>
<dbReference type="InterPro" id="IPR011611">
    <property type="entry name" value="PfkB_dom"/>
</dbReference>
<feature type="domain" description="Carbohydrate kinase PfkB" evidence="1">
    <location>
        <begin position="58"/>
        <end position="156"/>
    </location>
</feature>
<dbReference type="SUPFAM" id="SSF53613">
    <property type="entry name" value="Ribokinase-like"/>
    <property type="match status" value="1"/>
</dbReference>
<sequence>MAIDVLVLNTGVADLRRPDFEFADELVGKGGLAKCKTEDMPNYSQEQLREWIEQGFATAGGPGNTAPLMARTGLKVAVGVNLGRGDYDGLDAQGRFFYDVMTENGIDMSQTHIHPDLPTGTTFIHSTTGEDRGGIAYFPSANDDFDFEIFKGAVERLKPRIVYYM</sequence>
<dbReference type="Gene3D" id="3.40.1190.20">
    <property type="match status" value="1"/>
</dbReference>
<name>X1ME43_9ZZZZ</name>
<gene>
    <name evidence="2" type="ORF">S06H3_10054</name>
</gene>
<evidence type="ECO:0000313" key="2">
    <source>
        <dbReference type="EMBL" id="GAI04629.1"/>
    </source>
</evidence>
<dbReference type="InterPro" id="IPR029056">
    <property type="entry name" value="Ribokinase-like"/>
</dbReference>
<dbReference type="Pfam" id="PF00294">
    <property type="entry name" value="PfkB"/>
    <property type="match status" value="1"/>
</dbReference>
<dbReference type="AlphaFoldDB" id="X1ME43"/>
<accession>X1ME43</accession>
<feature type="non-terminal residue" evidence="2">
    <location>
        <position position="165"/>
    </location>
</feature>
<dbReference type="EMBL" id="BARV01004573">
    <property type="protein sequence ID" value="GAI04629.1"/>
    <property type="molecule type" value="Genomic_DNA"/>
</dbReference>
<proteinExistence type="predicted"/>